<dbReference type="EMBL" id="JAOWKY010000008">
    <property type="protein sequence ID" value="MCV2870618.1"/>
    <property type="molecule type" value="Genomic_DNA"/>
</dbReference>
<dbReference type="Proteomes" id="UP001652542">
    <property type="component" value="Unassembled WGS sequence"/>
</dbReference>
<keyword evidence="2" id="KW-1185">Reference proteome</keyword>
<protein>
    <submittedName>
        <fullName evidence="1">Uncharacterized protein</fullName>
    </submittedName>
</protein>
<name>A0ABT2ZHV1_9RHOB</name>
<accession>A0ABT2ZHV1</accession>
<gene>
    <name evidence="1" type="ORF">OEW28_18555</name>
</gene>
<dbReference type="RefSeq" id="WP_263736296.1">
    <property type="nucleotide sequence ID" value="NZ_JAOWKY010000008.1"/>
</dbReference>
<sequence>MQPGSFCDVVTGPITFAPETAAQIVRTDRPAAVRIDVQNAYGRGHCPGAWWQG</sequence>
<evidence type="ECO:0000313" key="1">
    <source>
        <dbReference type="EMBL" id="MCV2870618.1"/>
    </source>
</evidence>
<comment type="caution">
    <text evidence="1">The sequence shown here is derived from an EMBL/GenBank/DDBJ whole genome shotgun (WGS) entry which is preliminary data.</text>
</comment>
<evidence type="ECO:0000313" key="2">
    <source>
        <dbReference type="Proteomes" id="UP001652542"/>
    </source>
</evidence>
<organism evidence="1 2">
    <name type="scientific">Albidovulum marisflavi</name>
    <dbReference type="NCBI Taxonomy" id="2984159"/>
    <lineage>
        <taxon>Bacteria</taxon>
        <taxon>Pseudomonadati</taxon>
        <taxon>Pseudomonadota</taxon>
        <taxon>Alphaproteobacteria</taxon>
        <taxon>Rhodobacterales</taxon>
        <taxon>Paracoccaceae</taxon>
        <taxon>Albidovulum</taxon>
    </lineage>
</organism>
<proteinExistence type="predicted"/>
<reference evidence="1 2" key="1">
    <citation type="submission" date="2022-10" db="EMBL/GenBank/DDBJ databases">
        <title>Defluviimonas sp. nov., isolated from ocean surface water.</title>
        <authorList>
            <person name="He W."/>
            <person name="Wang L."/>
            <person name="Zhang D.-F."/>
        </authorList>
    </citation>
    <scope>NUCLEOTIDE SEQUENCE [LARGE SCALE GENOMIC DNA]</scope>
    <source>
        <strain evidence="1 2">WL0002</strain>
    </source>
</reference>